<evidence type="ECO:0000313" key="5">
    <source>
        <dbReference type="Proteomes" id="UP000272888"/>
    </source>
</evidence>
<dbReference type="PANTHER" id="PTHR30349">
    <property type="entry name" value="PHAGE INTEGRASE-RELATED"/>
    <property type="match status" value="1"/>
</dbReference>
<dbReference type="InterPro" id="IPR011010">
    <property type="entry name" value="DNA_brk_join_enz"/>
</dbReference>
<dbReference type="EMBL" id="RAWB01000418">
    <property type="protein sequence ID" value="RKH50596.1"/>
    <property type="molecule type" value="Genomic_DNA"/>
</dbReference>
<dbReference type="Proteomes" id="UP000272888">
    <property type="component" value="Unassembled WGS sequence"/>
</dbReference>
<protein>
    <submittedName>
        <fullName evidence="4">Integrase</fullName>
    </submittedName>
</protein>
<gene>
    <name evidence="4" type="ORF">D7V93_30355</name>
</gene>
<feature type="domain" description="Tyr recombinase" evidence="3">
    <location>
        <begin position="29"/>
        <end position="214"/>
    </location>
</feature>
<keyword evidence="1" id="KW-0159">Chromosome partition</keyword>
<name>A0A3A8P1Y6_9BACT</name>
<dbReference type="Gene3D" id="1.10.443.10">
    <property type="entry name" value="Intergrase catalytic core"/>
    <property type="match status" value="1"/>
</dbReference>
<dbReference type="GO" id="GO:0007059">
    <property type="term" value="P:chromosome segregation"/>
    <property type="evidence" value="ECO:0007669"/>
    <property type="project" value="UniProtKB-KW"/>
</dbReference>
<dbReference type="InterPro" id="IPR002104">
    <property type="entry name" value="Integrase_catalytic"/>
</dbReference>
<dbReference type="GO" id="GO:0015074">
    <property type="term" value="P:DNA integration"/>
    <property type="evidence" value="ECO:0007669"/>
    <property type="project" value="InterPro"/>
</dbReference>
<evidence type="ECO:0000259" key="3">
    <source>
        <dbReference type="PROSITE" id="PS51898"/>
    </source>
</evidence>
<dbReference type="AlphaFoldDB" id="A0A3A8P1Y6"/>
<keyword evidence="5" id="KW-1185">Reference proteome</keyword>
<dbReference type="PROSITE" id="PS51898">
    <property type="entry name" value="TYR_RECOMBINASE"/>
    <property type="match status" value="1"/>
</dbReference>
<keyword evidence="2" id="KW-0233">DNA recombination</keyword>
<accession>A0A3A8P1Y6</accession>
<evidence type="ECO:0000313" key="4">
    <source>
        <dbReference type="EMBL" id="RKH50596.1"/>
    </source>
</evidence>
<proteinExistence type="predicted"/>
<reference evidence="5" key="1">
    <citation type="submission" date="2018-09" db="EMBL/GenBank/DDBJ databases">
        <authorList>
            <person name="Livingstone P.G."/>
            <person name="Whitworth D.E."/>
        </authorList>
    </citation>
    <scope>NUCLEOTIDE SEQUENCE [LARGE SCALE GENOMIC DNA]</scope>
    <source>
        <strain evidence="5">CA051B</strain>
    </source>
</reference>
<dbReference type="InterPro" id="IPR013762">
    <property type="entry name" value="Integrase-like_cat_sf"/>
</dbReference>
<comment type="caution">
    <text evidence="4">The sequence shown here is derived from an EMBL/GenBank/DDBJ whole genome shotgun (WGS) entry which is preliminary data.</text>
</comment>
<dbReference type="InterPro" id="IPR050090">
    <property type="entry name" value="Tyrosine_recombinase_XerCD"/>
</dbReference>
<dbReference type="GO" id="GO:0006310">
    <property type="term" value="P:DNA recombination"/>
    <property type="evidence" value="ECO:0007669"/>
    <property type="project" value="UniProtKB-KW"/>
</dbReference>
<evidence type="ECO:0000256" key="2">
    <source>
        <dbReference type="ARBA" id="ARBA00023172"/>
    </source>
</evidence>
<dbReference type="GO" id="GO:0003677">
    <property type="term" value="F:DNA binding"/>
    <property type="evidence" value="ECO:0007669"/>
    <property type="project" value="InterPro"/>
</dbReference>
<dbReference type="Pfam" id="PF00589">
    <property type="entry name" value="Phage_integrase"/>
    <property type="match status" value="1"/>
</dbReference>
<dbReference type="SUPFAM" id="SSF56349">
    <property type="entry name" value="DNA breaking-rejoining enzymes"/>
    <property type="match status" value="1"/>
</dbReference>
<dbReference type="PANTHER" id="PTHR30349:SF81">
    <property type="entry name" value="TYROSINE RECOMBINASE XERC"/>
    <property type="match status" value="1"/>
</dbReference>
<sequence>MRFIEHRIPSALEQVRRVLAIPVKRTETRLVHYLTRDEMQAVLDAPSASTRASVRDRAMLHVAYAGGLRVSELVGLRLADVTLGAHPSILVRGKGRRERALPLWKETTTAVRAWLALRGDAATVELFLNARGEAMTRAGFEYLLAKYVAVARASCPSLKSKRVSPHVLRHTCAMHALQATRDVRKVALWLGHANVQTTELYLRADPAERLEALQELASPQLRRGRFRQPDALLAMLGV</sequence>
<evidence type="ECO:0000256" key="1">
    <source>
        <dbReference type="ARBA" id="ARBA00022829"/>
    </source>
</evidence>
<organism evidence="4 5">
    <name type="scientific">Corallococcus llansteffanensis</name>
    <dbReference type="NCBI Taxonomy" id="2316731"/>
    <lineage>
        <taxon>Bacteria</taxon>
        <taxon>Pseudomonadati</taxon>
        <taxon>Myxococcota</taxon>
        <taxon>Myxococcia</taxon>
        <taxon>Myxococcales</taxon>
        <taxon>Cystobacterineae</taxon>
        <taxon>Myxococcaceae</taxon>
        <taxon>Corallococcus</taxon>
    </lineage>
</organism>